<dbReference type="Proteomes" id="UP000002703">
    <property type="component" value="Chromosome 1"/>
</dbReference>
<accession>Q3J3X6</accession>
<evidence type="ECO:0000256" key="2">
    <source>
        <dbReference type="SAM" id="MobiDB-lite"/>
    </source>
</evidence>
<dbReference type="EMBL" id="CP000143">
    <property type="protein sequence ID" value="ABA78508.1"/>
    <property type="molecule type" value="Genomic_DNA"/>
</dbReference>
<feature type="compositionally biased region" description="Low complexity" evidence="2">
    <location>
        <begin position="357"/>
        <end position="375"/>
    </location>
</feature>
<dbReference type="EnsemblBacteria" id="ABA78508">
    <property type="protein sequence ID" value="ABA78508"/>
    <property type="gene ID" value="RSP_2351"/>
</dbReference>
<dbReference type="KEGG" id="rsp:RSP_2351"/>
<sequence length="669" mass="70528">MDTGLPGLVVEIEARIDKLEKGLKRANAAQAKAANDMERRAKANADKISATYGKAGDGIAATFKRLALPFAGGLVGGIAGAGLTGIAERAHEVARGVAQIGDEAKRAGLSARAFQEWRFVAEQNRIGVDSLVDGFKELSLRADEFIVTGKGSAAEAFQRLGYTGEELARKLKDPSALMLEILGRLEQLDKAAQIRIADELFGGAGGERFVELLAQGEAGIRRTITEANALGIVMDDELIAKAAEVDRQFNLIATTVGTALKSAIVSAAASLADFIDGFREFQNQRDRTLQARQTEIMREKAEQAAGLDNLPAGRNGERGRAIINLRLRELDEEENQIIAELERRTEQTWRPKADTWTPPATGTGTSPGRTAGGARTSDDYGRAVQAITAETAALEAQGQALASASTTGKTYSDMLEYARQRAELLVAAQREGREITPALSAEIDRLAGAYATAGTSAEQAAERLRAVEAAGQRGAQALTSVFTGVLSGAMSAKEAVGQLVLQLAEMALQQRLIGMLAGAGSGSFLGTLGSFLTGGFAEGGYTGAGGKFEPAGIVHRGEFVFSKEATAKIGAGNLDRMHRHLKGYAAGGLVSDNAKIPLAPKLSKETSAHAPNITIAPTINVNATGGTSEANADLAKQIARETEGSMRALVRDEIGRQMRPGAMFNQGRR</sequence>
<dbReference type="RefSeq" id="WP_011337418.1">
    <property type="nucleotide sequence ID" value="NC_007493.2"/>
</dbReference>
<keyword evidence="4" id="KW-1185">Reference proteome</keyword>
<gene>
    <name evidence="3" type="ORF">RSP_2351</name>
</gene>
<dbReference type="OrthoDB" id="7311517at2"/>
<proteinExistence type="predicted"/>
<dbReference type="PATRIC" id="fig|272943.9.peg.1266"/>
<dbReference type="eggNOG" id="COG1511">
    <property type="taxonomic scope" value="Bacteria"/>
</dbReference>
<evidence type="ECO:0000313" key="3">
    <source>
        <dbReference type="EMBL" id="ABA78508.1"/>
    </source>
</evidence>
<reference evidence="4" key="1">
    <citation type="submission" date="2005-09" db="EMBL/GenBank/DDBJ databases">
        <title>Complete sequence of chromosome 1 of Rhodobacter sphaeroides 2.4.1.</title>
        <authorList>
            <person name="Copeland A."/>
            <person name="Lucas S."/>
            <person name="Lapidus A."/>
            <person name="Barry K."/>
            <person name="Detter J.C."/>
            <person name="Glavina T."/>
            <person name="Hammon N."/>
            <person name="Israni S."/>
            <person name="Pitluck S."/>
            <person name="Richardson P."/>
            <person name="Mackenzie C."/>
            <person name="Choudhary M."/>
            <person name="Larimer F."/>
            <person name="Hauser L.J."/>
            <person name="Land M."/>
            <person name="Donohue T.J."/>
            <person name="Kaplan S."/>
        </authorList>
    </citation>
    <scope>NUCLEOTIDE SEQUENCE [LARGE SCALE GENOMIC DNA]</scope>
    <source>
        <strain evidence="4">ATCC 17023 / DSM 158 / JCM 6121 / CCUG 31486 / LMG 2827 / NBRC 12203 / NCIMB 8253 / ATH 2.4.1.</strain>
    </source>
</reference>
<organism evidence="3 4">
    <name type="scientific">Cereibacter sphaeroides (strain ATCC 17023 / DSM 158 / JCM 6121 / CCUG 31486 / LMG 2827 / NBRC 12203 / NCIMB 8253 / ATH 2.4.1.)</name>
    <name type="common">Rhodobacter sphaeroides</name>
    <dbReference type="NCBI Taxonomy" id="272943"/>
    <lineage>
        <taxon>Bacteria</taxon>
        <taxon>Pseudomonadati</taxon>
        <taxon>Pseudomonadota</taxon>
        <taxon>Alphaproteobacteria</taxon>
        <taxon>Rhodobacterales</taxon>
        <taxon>Paracoccaceae</taxon>
        <taxon>Cereibacter</taxon>
    </lineage>
</organism>
<dbReference type="GeneID" id="3719886"/>
<evidence type="ECO:0000256" key="1">
    <source>
        <dbReference type="SAM" id="Coils"/>
    </source>
</evidence>
<dbReference type="AlphaFoldDB" id="Q3J3X6"/>
<evidence type="ECO:0008006" key="5">
    <source>
        <dbReference type="Google" id="ProtNLM"/>
    </source>
</evidence>
<feature type="region of interest" description="Disordered" evidence="2">
    <location>
        <begin position="348"/>
        <end position="377"/>
    </location>
</feature>
<name>Q3J3X6_CERS4</name>
<protein>
    <recommendedName>
        <fullName evidence="5">Phage tail tape measure protein</fullName>
    </recommendedName>
</protein>
<evidence type="ECO:0000313" key="4">
    <source>
        <dbReference type="Proteomes" id="UP000002703"/>
    </source>
</evidence>
<keyword evidence="1" id="KW-0175">Coiled coil</keyword>
<feature type="coiled-coil region" evidence="1">
    <location>
        <begin position="9"/>
        <end position="36"/>
    </location>
</feature>
<dbReference type="STRING" id="272943.RSP_2351"/>